<comment type="catalytic activity">
    <reaction evidence="11">
        <text>a hydroperoxide + [thioredoxin]-dithiol = an alcohol + [thioredoxin]-disulfide + H2O</text>
        <dbReference type="Rhea" id="RHEA:62620"/>
        <dbReference type="Rhea" id="RHEA-COMP:10698"/>
        <dbReference type="Rhea" id="RHEA-COMP:10700"/>
        <dbReference type="ChEBI" id="CHEBI:15377"/>
        <dbReference type="ChEBI" id="CHEBI:29950"/>
        <dbReference type="ChEBI" id="CHEBI:30879"/>
        <dbReference type="ChEBI" id="CHEBI:35924"/>
        <dbReference type="ChEBI" id="CHEBI:50058"/>
        <dbReference type="EC" id="1.11.1.24"/>
    </reaction>
</comment>
<keyword evidence="15" id="KW-1185">Reference proteome</keyword>
<keyword evidence="3" id="KW-0575">Peroxidase</keyword>
<dbReference type="RefSeq" id="WP_094799578.1">
    <property type="nucleotide sequence ID" value="NZ_NEVN01000005.1"/>
</dbReference>
<dbReference type="SUPFAM" id="SSF52833">
    <property type="entry name" value="Thioredoxin-like"/>
    <property type="match status" value="1"/>
</dbReference>
<dbReference type="InterPro" id="IPR000866">
    <property type="entry name" value="AhpC/TSA"/>
</dbReference>
<evidence type="ECO:0000256" key="9">
    <source>
        <dbReference type="ARBA" id="ARBA00038489"/>
    </source>
</evidence>
<name>A0A261TT24_9BORD</name>
<evidence type="ECO:0000256" key="12">
    <source>
        <dbReference type="SAM" id="SignalP"/>
    </source>
</evidence>
<evidence type="ECO:0000259" key="13">
    <source>
        <dbReference type="PROSITE" id="PS51352"/>
    </source>
</evidence>
<dbReference type="EC" id="1.11.1.24" evidence="2"/>
<evidence type="ECO:0000256" key="1">
    <source>
        <dbReference type="ARBA" id="ARBA00003330"/>
    </source>
</evidence>
<evidence type="ECO:0000313" key="14">
    <source>
        <dbReference type="EMBL" id="OZI52824.1"/>
    </source>
</evidence>
<feature type="chain" id="PRO_5012672688" description="thioredoxin-dependent peroxiredoxin" evidence="12">
    <location>
        <begin position="36"/>
        <end position="193"/>
    </location>
</feature>
<dbReference type="CDD" id="cd03017">
    <property type="entry name" value="PRX_BCP"/>
    <property type="match status" value="1"/>
</dbReference>
<dbReference type="AlphaFoldDB" id="A0A261TT24"/>
<keyword evidence="6" id="KW-1015">Disulfide bond</keyword>
<evidence type="ECO:0000256" key="10">
    <source>
        <dbReference type="ARBA" id="ARBA00042639"/>
    </source>
</evidence>
<dbReference type="InterPro" id="IPR050924">
    <property type="entry name" value="Peroxiredoxin_BCP/PrxQ"/>
</dbReference>
<evidence type="ECO:0000313" key="15">
    <source>
        <dbReference type="Proteomes" id="UP000216913"/>
    </source>
</evidence>
<evidence type="ECO:0000256" key="8">
    <source>
        <dbReference type="ARBA" id="ARBA00032824"/>
    </source>
</evidence>
<dbReference type="PANTHER" id="PTHR42801:SF4">
    <property type="entry name" value="AHPC_TSA FAMILY PROTEIN"/>
    <property type="match status" value="1"/>
</dbReference>
<dbReference type="Proteomes" id="UP000216913">
    <property type="component" value="Unassembled WGS sequence"/>
</dbReference>
<evidence type="ECO:0000256" key="3">
    <source>
        <dbReference type="ARBA" id="ARBA00022559"/>
    </source>
</evidence>
<comment type="function">
    <text evidence="1">Thiol-specific peroxidase that catalyzes the reduction of hydrogen peroxide and organic hydroperoxides to water and alcohols, respectively. Plays a role in cell protection against oxidative stress by detoxifying peroxides and as sensor of hydrogen peroxide-mediated signaling events.</text>
</comment>
<dbReference type="InterPro" id="IPR013766">
    <property type="entry name" value="Thioredoxin_domain"/>
</dbReference>
<dbReference type="GO" id="GO:0005737">
    <property type="term" value="C:cytoplasm"/>
    <property type="evidence" value="ECO:0007669"/>
    <property type="project" value="TreeGrafter"/>
</dbReference>
<dbReference type="Gene3D" id="3.40.30.10">
    <property type="entry name" value="Glutaredoxin"/>
    <property type="match status" value="1"/>
</dbReference>
<keyword evidence="12" id="KW-0732">Signal</keyword>
<dbReference type="Pfam" id="PF00578">
    <property type="entry name" value="AhpC-TSA"/>
    <property type="match status" value="1"/>
</dbReference>
<accession>A0A261TT24</accession>
<evidence type="ECO:0000256" key="5">
    <source>
        <dbReference type="ARBA" id="ARBA00023002"/>
    </source>
</evidence>
<protein>
    <recommendedName>
        <fullName evidence="2">thioredoxin-dependent peroxiredoxin</fullName>
        <ecNumber evidence="2">1.11.1.24</ecNumber>
    </recommendedName>
    <alternativeName>
        <fullName evidence="8">Thioredoxin peroxidase</fullName>
    </alternativeName>
    <alternativeName>
        <fullName evidence="10">Thioredoxin-dependent peroxiredoxin Bcp</fullName>
    </alternativeName>
</protein>
<dbReference type="GO" id="GO:0045454">
    <property type="term" value="P:cell redox homeostasis"/>
    <property type="evidence" value="ECO:0007669"/>
    <property type="project" value="TreeGrafter"/>
</dbReference>
<dbReference type="GO" id="GO:0008379">
    <property type="term" value="F:thioredoxin peroxidase activity"/>
    <property type="evidence" value="ECO:0007669"/>
    <property type="project" value="TreeGrafter"/>
</dbReference>
<dbReference type="PANTHER" id="PTHR42801">
    <property type="entry name" value="THIOREDOXIN-DEPENDENT PEROXIDE REDUCTASE"/>
    <property type="match status" value="1"/>
</dbReference>
<organism evidence="14 15">
    <name type="scientific">Bordetella genomosp. 5</name>
    <dbReference type="NCBI Taxonomy" id="1395608"/>
    <lineage>
        <taxon>Bacteria</taxon>
        <taxon>Pseudomonadati</taxon>
        <taxon>Pseudomonadota</taxon>
        <taxon>Betaproteobacteria</taxon>
        <taxon>Burkholderiales</taxon>
        <taxon>Alcaligenaceae</taxon>
        <taxon>Bordetella</taxon>
    </lineage>
</organism>
<dbReference type="OrthoDB" id="5572803at2"/>
<keyword evidence="7" id="KW-0676">Redox-active center</keyword>
<feature type="domain" description="Thioredoxin" evidence="13">
    <location>
        <begin position="37"/>
        <end position="186"/>
    </location>
</feature>
<feature type="signal peptide" evidence="12">
    <location>
        <begin position="1"/>
        <end position="35"/>
    </location>
</feature>
<evidence type="ECO:0000256" key="6">
    <source>
        <dbReference type="ARBA" id="ARBA00023157"/>
    </source>
</evidence>
<evidence type="ECO:0000256" key="7">
    <source>
        <dbReference type="ARBA" id="ARBA00023284"/>
    </source>
</evidence>
<dbReference type="InterPro" id="IPR036249">
    <property type="entry name" value="Thioredoxin-like_sf"/>
</dbReference>
<sequence>MSVFSFGKLRGLRVLHGLALSTALTALSLSGAAHAELPAGAKAPTFSTEAALAGKVFRYDLGAALRDGPVVLYFYPAAFTQGCSLEARAFAEAIDQYKALGASVVGVSGDDIQTLQKFSVSECGGKFPVAAGTADIIKAYEVTSSRDPARSKRTSYVISPKGEIVYSHTDSNFEHHVTNTLKAVQDWKAKQPS</sequence>
<evidence type="ECO:0000256" key="11">
    <source>
        <dbReference type="ARBA" id="ARBA00049091"/>
    </source>
</evidence>
<reference evidence="14 15" key="1">
    <citation type="submission" date="2017-05" db="EMBL/GenBank/DDBJ databases">
        <title>Complete and WGS of Bordetella genogroups.</title>
        <authorList>
            <person name="Spilker T."/>
            <person name="LiPuma J."/>
        </authorList>
    </citation>
    <scope>NUCLEOTIDE SEQUENCE [LARGE SCALE GENOMIC DNA]</scope>
    <source>
        <strain evidence="14 15">AU10456</strain>
    </source>
</reference>
<dbReference type="GO" id="GO:0034599">
    <property type="term" value="P:cellular response to oxidative stress"/>
    <property type="evidence" value="ECO:0007669"/>
    <property type="project" value="TreeGrafter"/>
</dbReference>
<comment type="similarity">
    <text evidence="9">Belongs to the peroxiredoxin family. BCP/PrxQ subfamily.</text>
</comment>
<evidence type="ECO:0000256" key="2">
    <source>
        <dbReference type="ARBA" id="ARBA00013017"/>
    </source>
</evidence>
<evidence type="ECO:0000256" key="4">
    <source>
        <dbReference type="ARBA" id="ARBA00022862"/>
    </source>
</evidence>
<keyword evidence="5" id="KW-0560">Oxidoreductase</keyword>
<dbReference type="PROSITE" id="PS51352">
    <property type="entry name" value="THIOREDOXIN_2"/>
    <property type="match status" value="1"/>
</dbReference>
<proteinExistence type="inferred from homology"/>
<dbReference type="EMBL" id="NEVP01000005">
    <property type="protein sequence ID" value="OZI52824.1"/>
    <property type="molecule type" value="Genomic_DNA"/>
</dbReference>
<gene>
    <name evidence="14" type="ORF">CAL25_08760</name>
</gene>
<keyword evidence="4" id="KW-0049">Antioxidant</keyword>
<comment type="caution">
    <text evidence="14">The sequence shown here is derived from an EMBL/GenBank/DDBJ whole genome shotgun (WGS) entry which is preliminary data.</text>
</comment>